<evidence type="ECO:0000313" key="2">
    <source>
        <dbReference type="EMBL" id="MBB4135904.1"/>
    </source>
</evidence>
<sequence length="170" mass="19550">MSGQTPKSNAGCWRTWADGTAEARLVRRKRSHQRTGRSQRPTSRPDRPTGYRAFKRGTPQRERLDKRIASLTERQADLSATPNEPAGRRYEPTGELFADWWADQDIEAKNIWLRQMNFRVVWKSHTKGSRTIVDEFELDGDLKMNLDADQLFGVFADLPDILSDTATLEE</sequence>
<comment type="caution">
    <text evidence="2">The sequence shown here is derived from an EMBL/GenBank/DDBJ whole genome shotgun (WGS) entry which is preliminary data.</text>
</comment>
<protein>
    <submittedName>
        <fullName evidence="2">Uncharacterized protein</fullName>
    </submittedName>
</protein>
<dbReference type="AlphaFoldDB" id="A0A840EZW9"/>
<dbReference type="RefSeq" id="WP_246371742.1">
    <property type="nucleotide sequence ID" value="NZ_BAABHL010000040.1"/>
</dbReference>
<name>A0A840EZW9_9ACTN</name>
<feature type="region of interest" description="Disordered" evidence="1">
    <location>
        <begin position="23"/>
        <end position="64"/>
    </location>
</feature>
<dbReference type="EMBL" id="JACIFP010000001">
    <property type="protein sequence ID" value="MBB4135904.1"/>
    <property type="molecule type" value="Genomic_DNA"/>
</dbReference>
<accession>A0A840EZW9</accession>
<keyword evidence="3" id="KW-1185">Reference proteome</keyword>
<gene>
    <name evidence="2" type="ORF">BKA16_002456</name>
</gene>
<reference evidence="2 3" key="1">
    <citation type="submission" date="2020-08" db="EMBL/GenBank/DDBJ databases">
        <title>Sequencing the genomes of 1000 actinobacteria strains.</title>
        <authorList>
            <person name="Klenk H.-P."/>
        </authorList>
    </citation>
    <scope>NUCLEOTIDE SEQUENCE [LARGE SCALE GENOMIC DNA]</scope>
    <source>
        <strain evidence="2 3">DSM 45298</strain>
    </source>
</reference>
<proteinExistence type="predicted"/>
<dbReference type="Proteomes" id="UP000551501">
    <property type="component" value="Unassembled WGS sequence"/>
</dbReference>
<organism evidence="2 3">
    <name type="scientific">Gordonia humi</name>
    <dbReference type="NCBI Taxonomy" id="686429"/>
    <lineage>
        <taxon>Bacteria</taxon>
        <taxon>Bacillati</taxon>
        <taxon>Actinomycetota</taxon>
        <taxon>Actinomycetes</taxon>
        <taxon>Mycobacteriales</taxon>
        <taxon>Gordoniaceae</taxon>
        <taxon>Gordonia</taxon>
    </lineage>
</organism>
<feature type="compositionally biased region" description="Basic residues" evidence="1">
    <location>
        <begin position="26"/>
        <end position="37"/>
    </location>
</feature>
<evidence type="ECO:0000256" key="1">
    <source>
        <dbReference type="SAM" id="MobiDB-lite"/>
    </source>
</evidence>
<evidence type="ECO:0000313" key="3">
    <source>
        <dbReference type="Proteomes" id="UP000551501"/>
    </source>
</evidence>